<gene>
    <name evidence="2" type="ORF">F511_35330</name>
</gene>
<name>A0A2Z7C3T0_9LAMI</name>
<accession>A0A2Z7C3T0</accession>
<evidence type="ECO:0000313" key="3">
    <source>
        <dbReference type="Proteomes" id="UP000250235"/>
    </source>
</evidence>
<dbReference type="OrthoDB" id="1933455at2759"/>
<organism evidence="2 3">
    <name type="scientific">Dorcoceras hygrometricum</name>
    <dbReference type="NCBI Taxonomy" id="472368"/>
    <lineage>
        <taxon>Eukaryota</taxon>
        <taxon>Viridiplantae</taxon>
        <taxon>Streptophyta</taxon>
        <taxon>Embryophyta</taxon>
        <taxon>Tracheophyta</taxon>
        <taxon>Spermatophyta</taxon>
        <taxon>Magnoliopsida</taxon>
        <taxon>eudicotyledons</taxon>
        <taxon>Gunneridae</taxon>
        <taxon>Pentapetalae</taxon>
        <taxon>asterids</taxon>
        <taxon>lamiids</taxon>
        <taxon>Lamiales</taxon>
        <taxon>Gesneriaceae</taxon>
        <taxon>Didymocarpoideae</taxon>
        <taxon>Trichosporeae</taxon>
        <taxon>Loxocarpinae</taxon>
        <taxon>Dorcoceras</taxon>
    </lineage>
</organism>
<proteinExistence type="predicted"/>
<dbReference type="AlphaFoldDB" id="A0A2Z7C3T0"/>
<protein>
    <submittedName>
        <fullName evidence="2">Uncharacterized protein</fullName>
    </submittedName>
</protein>
<keyword evidence="3" id="KW-1185">Reference proteome</keyword>
<dbReference type="Proteomes" id="UP000250235">
    <property type="component" value="Unassembled WGS sequence"/>
</dbReference>
<evidence type="ECO:0000313" key="2">
    <source>
        <dbReference type="EMBL" id="KZV40561.1"/>
    </source>
</evidence>
<reference evidence="2 3" key="1">
    <citation type="journal article" date="2015" name="Proc. Natl. Acad. Sci. U.S.A.">
        <title>The resurrection genome of Boea hygrometrica: A blueprint for survival of dehydration.</title>
        <authorList>
            <person name="Xiao L."/>
            <person name="Yang G."/>
            <person name="Zhang L."/>
            <person name="Yang X."/>
            <person name="Zhao S."/>
            <person name="Ji Z."/>
            <person name="Zhou Q."/>
            <person name="Hu M."/>
            <person name="Wang Y."/>
            <person name="Chen M."/>
            <person name="Xu Y."/>
            <person name="Jin H."/>
            <person name="Xiao X."/>
            <person name="Hu G."/>
            <person name="Bao F."/>
            <person name="Hu Y."/>
            <person name="Wan P."/>
            <person name="Li L."/>
            <person name="Deng X."/>
            <person name="Kuang T."/>
            <person name="Xiang C."/>
            <person name="Zhu J.K."/>
            <person name="Oliver M.J."/>
            <person name="He Y."/>
        </authorList>
    </citation>
    <scope>NUCLEOTIDE SEQUENCE [LARGE SCALE GENOMIC DNA]</scope>
    <source>
        <strain evidence="3">cv. XS01</strain>
    </source>
</reference>
<dbReference type="EMBL" id="KQ999925">
    <property type="protein sequence ID" value="KZV40561.1"/>
    <property type="molecule type" value="Genomic_DNA"/>
</dbReference>
<feature type="region of interest" description="Disordered" evidence="1">
    <location>
        <begin position="249"/>
        <end position="269"/>
    </location>
</feature>
<feature type="compositionally biased region" description="Basic and acidic residues" evidence="1">
    <location>
        <begin position="249"/>
        <end position="264"/>
    </location>
</feature>
<evidence type="ECO:0000256" key="1">
    <source>
        <dbReference type="SAM" id="MobiDB-lite"/>
    </source>
</evidence>
<sequence>MAYSLFVNTLQVDFASVFAMEYTGMILMFKYLEDTGLRGFLEGTTSVFENAVTEFFVNAKVIAETIVSTVCNCKLVVTEDIFFATFKLPIEGITDLADIPKETIVEMLHRFSATDEPFKTSSKKIEKNFEYRMLHDIVSKFLCAKSGSFDTVTCEKFEFMFAISTGISVNWGRILFQRLLSVVQNPKKQSQGYTVPISILMETLVNDDLGASIKIHPQKRTEDTASNIEVSRPHQIEPAVTEYLAAKKKGVDKPTKRKATGEGQKKKKRKAAAMAKQIIEMPSVEIGRQVAPTNFDSEESSEPDSCPLVARRCKRKQADESSDLESTISFPIKNFAKRRRTQRQHTQMGWTGANIASQPDPIPVTPTKEECLSGQDNFMIGSEEPDRMDFDQNKQGGDDDWFKENMEFDSQMEHEGQKDTEVIAVVNKPIPFEEHYRLVLSSTWSTLLEWGETEEVSELFERRSLILYKLFEIEVEKVYHEHLANFKHDAPSMNHDYLCIRHLHKELKGSFAPVDIREINSATHFLPKIDPASKGKEILESYAFPNLVEFHCLLVLNSAYEDVSNKMSEYDKWAHFRTEVRLNTVTSMSSIAKLAKIEDQFMFLDETELVSDLLERRMLVLYKLYEIEKRALRLQAGLPLLVPESSIAGSTQDDLLMITCTMGRITSTLGTTPAQEQKRNRLRNRSRGFLPLSIGLKRKNNQLRRTKKLRGLSNRLKSRFRRLFVLNNEDRQGPSPSGLQIVRYTAHSEEHNSSDNEEDFAQSGPQPVDFPDPKLILILLKSSSLKDLLSSLGSNIDRIGVDTYITKHTTLQFWKQLENTYTGWRLVSFVIFPIANRTLQVAEMVDCLKEIRDDKKEEGPSSKKRRLL</sequence>